<dbReference type="Proteomes" id="UP000261284">
    <property type="component" value="Unassembled WGS sequence"/>
</dbReference>
<organism evidence="1 2">
    <name type="scientific">Deminuibacter soli</name>
    <dbReference type="NCBI Taxonomy" id="2291815"/>
    <lineage>
        <taxon>Bacteria</taxon>
        <taxon>Pseudomonadati</taxon>
        <taxon>Bacteroidota</taxon>
        <taxon>Chitinophagia</taxon>
        <taxon>Chitinophagales</taxon>
        <taxon>Chitinophagaceae</taxon>
        <taxon>Deminuibacter</taxon>
    </lineage>
</organism>
<evidence type="ECO:0000313" key="1">
    <source>
        <dbReference type="EMBL" id="RFM25619.1"/>
    </source>
</evidence>
<protein>
    <submittedName>
        <fullName evidence="1">Uncharacterized protein</fullName>
    </submittedName>
</protein>
<dbReference type="AlphaFoldDB" id="A0A3E1NC72"/>
<gene>
    <name evidence="1" type="ORF">DXN05_24085</name>
</gene>
<evidence type="ECO:0000313" key="2">
    <source>
        <dbReference type="Proteomes" id="UP000261284"/>
    </source>
</evidence>
<reference evidence="1 2" key="1">
    <citation type="submission" date="2018-08" db="EMBL/GenBank/DDBJ databases">
        <title>Chitinophagaceae sp. K23C18032701, a novel bacterium isolated from forest soil.</title>
        <authorList>
            <person name="Wang C."/>
        </authorList>
    </citation>
    <scope>NUCLEOTIDE SEQUENCE [LARGE SCALE GENOMIC DNA]</scope>
    <source>
        <strain evidence="1 2">K23C18032701</strain>
    </source>
</reference>
<dbReference type="EMBL" id="QTJU01000018">
    <property type="protein sequence ID" value="RFM25619.1"/>
    <property type="molecule type" value="Genomic_DNA"/>
</dbReference>
<accession>A0A3E1NC72</accession>
<proteinExistence type="predicted"/>
<dbReference type="RefSeq" id="WP_116849873.1">
    <property type="nucleotide sequence ID" value="NZ_QTJU01000018.1"/>
</dbReference>
<sequence>MKYFKYDFRRDELYRMLTAKAQRLASATQHTRDKMLHALRDNNTTIKDEELESGMQSITSTIETILFPQAIAGLTGLRKLIEKDRSRDDETIFHYNAAIG</sequence>
<comment type="caution">
    <text evidence="1">The sequence shown here is derived from an EMBL/GenBank/DDBJ whole genome shotgun (WGS) entry which is preliminary data.</text>
</comment>
<name>A0A3E1NC72_9BACT</name>
<keyword evidence="2" id="KW-1185">Reference proteome</keyword>